<dbReference type="PaxDb" id="35128-Thaps4016"/>
<reference evidence="2 3" key="2">
    <citation type="journal article" date="2008" name="Nature">
        <title>The Phaeodactylum genome reveals the evolutionary history of diatom genomes.</title>
        <authorList>
            <person name="Bowler C."/>
            <person name="Allen A.E."/>
            <person name="Badger J.H."/>
            <person name="Grimwood J."/>
            <person name="Jabbari K."/>
            <person name="Kuo A."/>
            <person name="Maheswari U."/>
            <person name="Martens C."/>
            <person name="Maumus F."/>
            <person name="Otillar R.P."/>
            <person name="Rayko E."/>
            <person name="Salamov A."/>
            <person name="Vandepoele K."/>
            <person name="Beszteri B."/>
            <person name="Gruber A."/>
            <person name="Heijde M."/>
            <person name="Katinka M."/>
            <person name="Mock T."/>
            <person name="Valentin K."/>
            <person name="Verret F."/>
            <person name="Berges J.A."/>
            <person name="Brownlee C."/>
            <person name="Cadoret J.P."/>
            <person name="Chiovitti A."/>
            <person name="Choi C.J."/>
            <person name="Coesel S."/>
            <person name="De Martino A."/>
            <person name="Detter J.C."/>
            <person name="Durkin C."/>
            <person name="Falciatore A."/>
            <person name="Fournet J."/>
            <person name="Haruta M."/>
            <person name="Huysman M.J."/>
            <person name="Jenkins B.D."/>
            <person name="Jiroutova K."/>
            <person name="Jorgensen R.E."/>
            <person name="Joubert Y."/>
            <person name="Kaplan A."/>
            <person name="Kroger N."/>
            <person name="Kroth P.G."/>
            <person name="La Roche J."/>
            <person name="Lindquist E."/>
            <person name="Lommer M."/>
            <person name="Martin-Jezequel V."/>
            <person name="Lopez P.J."/>
            <person name="Lucas S."/>
            <person name="Mangogna M."/>
            <person name="McGinnis K."/>
            <person name="Medlin L.K."/>
            <person name="Montsant A."/>
            <person name="Oudot-Le Secq M.P."/>
            <person name="Napoli C."/>
            <person name="Obornik M."/>
            <person name="Parker M.S."/>
            <person name="Petit J.L."/>
            <person name="Porcel B.M."/>
            <person name="Poulsen N."/>
            <person name="Robison M."/>
            <person name="Rychlewski L."/>
            <person name="Rynearson T.A."/>
            <person name="Schmutz J."/>
            <person name="Shapiro H."/>
            <person name="Siaut M."/>
            <person name="Stanley M."/>
            <person name="Sussman M.R."/>
            <person name="Taylor A.R."/>
            <person name="Vardi A."/>
            <person name="von Dassow P."/>
            <person name="Vyverman W."/>
            <person name="Willis A."/>
            <person name="Wyrwicz L.S."/>
            <person name="Rokhsar D.S."/>
            <person name="Weissenbach J."/>
            <person name="Armbrust E.V."/>
            <person name="Green B.R."/>
            <person name="Van de Peer Y."/>
            <person name="Grigoriev I.V."/>
        </authorList>
    </citation>
    <scope>NUCLEOTIDE SEQUENCE [LARGE SCALE GENOMIC DNA]</scope>
    <source>
        <strain evidence="2 3">CCMP1335</strain>
    </source>
</reference>
<protein>
    <submittedName>
        <fullName evidence="2">Uncharacterized protein</fullName>
    </submittedName>
</protein>
<proteinExistence type="predicted"/>
<dbReference type="GeneID" id="7452764"/>
<accession>B8BWM1</accession>
<organism evidence="2 3">
    <name type="scientific">Thalassiosira pseudonana</name>
    <name type="common">Marine diatom</name>
    <name type="synonym">Cyclotella nana</name>
    <dbReference type="NCBI Taxonomy" id="35128"/>
    <lineage>
        <taxon>Eukaryota</taxon>
        <taxon>Sar</taxon>
        <taxon>Stramenopiles</taxon>
        <taxon>Ochrophyta</taxon>
        <taxon>Bacillariophyta</taxon>
        <taxon>Coscinodiscophyceae</taxon>
        <taxon>Thalassiosirophycidae</taxon>
        <taxon>Thalassiosirales</taxon>
        <taxon>Thalassiosiraceae</taxon>
        <taxon>Thalassiosira</taxon>
    </lineage>
</organism>
<gene>
    <name evidence="2" type="ORF">THAPSDRAFT_4016</name>
</gene>
<dbReference type="KEGG" id="tps:THAPSDRAFT_4016"/>
<dbReference type="EMBL" id="CM000640">
    <property type="protein sequence ID" value="EED94540.1"/>
    <property type="molecule type" value="Genomic_DNA"/>
</dbReference>
<reference evidence="2 3" key="1">
    <citation type="journal article" date="2004" name="Science">
        <title>The genome of the diatom Thalassiosira pseudonana: ecology, evolution, and metabolism.</title>
        <authorList>
            <person name="Armbrust E.V."/>
            <person name="Berges J.A."/>
            <person name="Bowler C."/>
            <person name="Green B.R."/>
            <person name="Martinez D."/>
            <person name="Putnam N.H."/>
            <person name="Zhou S."/>
            <person name="Allen A.E."/>
            <person name="Apt K.E."/>
            <person name="Bechner M."/>
            <person name="Brzezinski M.A."/>
            <person name="Chaal B.K."/>
            <person name="Chiovitti A."/>
            <person name="Davis A.K."/>
            <person name="Demarest M.S."/>
            <person name="Detter J.C."/>
            <person name="Glavina T."/>
            <person name="Goodstein D."/>
            <person name="Hadi M.Z."/>
            <person name="Hellsten U."/>
            <person name="Hildebrand M."/>
            <person name="Jenkins B.D."/>
            <person name="Jurka J."/>
            <person name="Kapitonov V.V."/>
            <person name="Kroger N."/>
            <person name="Lau W.W."/>
            <person name="Lane T.W."/>
            <person name="Larimer F.W."/>
            <person name="Lippmeier J.C."/>
            <person name="Lucas S."/>
            <person name="Medina M."/>
            <person name="Montsant A."/>
            <person name="Obornik M."/>
            <person name="Parker M.S."/>
            <person name="Palenik B."/>
            <person name="Pazour G.J."/>
            <person name="Richardson P.M."/>
            <person name="Rynearson T.A."/>
            <person name="Saito M.A."/>
            <person name="Schwartz D.C."/>
            <person name="Thamatrakoln K."/>
            <person name="Valentin K."/>
            <person name="Vardi A."/>
            <person name="Wilkerson F.P."/>
            <person name="Rokhsar D.S."/>
        </authorList>
    </citation>
    <scope>NUCLEOTIDE SEQUENCE [LARGE SCALE GENOMIC DNA]</scope>
    <source>
        <strain evidence="2 3">CCMP1335</strain>
    </source>
</reference>
<dbReference type="Proteomes" id="UP000001449">
    <property type="component" value="Chromosome 3"/>
</dbReference>
<dbReference type="InParanoid" id="B8BWM1"/>
<keyword evidence="3" id="KW-1185">Reference proteome</keyword>
<dbReference type="HOGENOM" id="CLU_1226970_0_0_1"/>
<dbReference type="AlphaFoldDB" id="B8BWM1"/>
<keyword evidence="1" id="KW-0175">Coiled coil</keyword>
<evidence type="ECO:0000313" key="3">
    <source>
        <dbReference type="Proteomes" id="UP000001449"/>
    </source>
</evidence>
<name>B8BWM1_THAPS</name>
<evidence type="ECO:0000313" key="2">
    <source>
        <dbReference type="EMBL" id="EED94540.1"/>
    </source>
</evidence>
<feature type="coiled-coil region" evidence="1">
    <location>
        <begin position="113"/>
        <end position="204"/>
    </location>
</feature>
<evidence type="ECO:0000256" key="1">
    <source>
        <dbReference type="SAM" id="Coils"/>
    </source>
</evidence>
<sequence>MCVRPTNNTIRRVSMQHVPLKKYSDSVLIDSGSATVYTLSSNKQHSVNDIFKTISLLAVCFVFVLLKGSTSFHSKPITLDQISKLKNDLDSFNRLKKSFVDDELELGWDRQHISELETNIHGIENTLKQVSRKFREEEEELMEKNKQMNEVLQTASQQNVNAQKLDHEAMAQLSRKISETYSQLDKEHRENTELRRQVAKMMEEMKLEHIPIPERSLRGKPLVLDS</sequence>
<dbReference type="RefSeq" id="XP_002289104.1">
    <property type="nucleotide sequence ID" value="XM_002289068.1"/>
</dbReference>